<feature type="region of interest" description="Disordered" evidence="1">
    <location>
        <begin position="1"/>
        <end position="22"/>
    </location>
</feature>
<protein>
    <submittedName>
        <fullName evidence="2">Uncharacterized protein</fullName>
    </submittedName>
</protein>
<feature type="region of interest" description="Disordered" evidence="1">
    <location>
        <begin position="56"/>
        <end position="76"/>
    </location>
</feature>
<feature type="compositionally biased region" description="Polar residues" evidence="1">
    <location>
        <begin position="56"/>
        <end position="66"/>
    </location>
</feature>
<dbReference type="Proteomes" id="UP001056384">
    <property type="component" value="Chromosome 15"/>
</dbReference>
<gene>
    <name evidence="2" type="ORF">Slin15195_G130440</name>
</gene>
<evidence type="ECO:0000313" key="3">
    <source>
        <dbReference type="Proteomes" id="UP001056384"/>
    </source>
</evidence>
<feature type="region of interest" description="Disordered" evidence="1">
    <location>
        <begin position="99"/>
        <end position="138"/>
    </location>
</feature>
<dbReference type="EMBL" id="CP099432">
    <property type="protein sequence ID" value="USW59725.1"/>
    <property type="molecule type" value="Genomic_DNA"/>
</dbReference>
<name>A0A9Q9B7J4_9PEZI</name>
<proteinExistence type="predicted"/>
<evidence type="ECO:0000313" key="2">
    <source>
        <dbReference type="EMBL" id="USW59725.1"/>
    </source>
</evidence>
<sequence length="138" mass="15090">MVTGQKRISSGDPLSIQQRKRAKLVEPADSLTDFRHSEAILSEIAIIRLEPRFNEQRQGPTVSTAGSAAKLPSPTYESSSQLSLLRVLLSLADDQYGDAPVNSANHDPDPDHHVCVTDSSFHEGGESDINTEHDVQEQ</sequence>
<dbReference type="AlphaFoldDB" id="A0A9Q9B7J4"/>
<keyword evidence="3" id="KW-1185">Reference proteome</keyword>
<feature type="compositionally biased region" description="Basic and acidic residues" evidence="1">
    <location>
        <begin position="106"/>
        <end position="138"/>
    </location>
</feature>
<organism evidence="2 3">
    <name type="scientific">Septoria linicola</name>
    <dbReference type="NCBI Taxonomy" id="215465"/>
    <lineage>
        <taxon>Eukaryota</taxon>
        <taxon>Fungi</taxon>
        <taxon>Dikarya</taxon>
        <taxon>Ascomycota</taxon>
        <taxon>Pezizomycotina</taxon>
        <taxon>Dothideomycetes</taxon>
        <taxon>Dothideomycetidae</taxon>
        <taxon>Mycosphaerellales</taxon>
        <taxon>Mycosphaerellaceae</taxon>
        <taxon>Septoria</taxon>
    </lineage>
</organism>
<reference evidence="2" key="1">
    <citation type="submission" date="2022-06" db="EMBL/GenBank/DDBJ databases">
        <title>Complete genome sequences of two strains of the flax pathogen Septoria linicola.</title>
        <authorList>
            <person name="Lapalu N."/>
            <person name="Simon A."/>
            <person name="Demenou B."/>
            <person name="Paumier D."/>
            <person name="Guillot M.-P."/>
            <person name="Gout L."/>
            <person name="Valade R."/>
        </authorList>
    </citation>
    <scope>NUCLEOTIDE SEQUENCE</scope>
    <source>
        <strain evidence="2">SE15195</strain>
    </source>
</reference>
<accession>A0A9Q9B7J4</accession>
<evidence type="ECO:0000256" key="1">
    <source>
        <dbReference type="SAM" id="MobiDB-lite"/>
    </source>
</evidence>